<evidence type="ECO:0000313" key="3">
    <source>
        <dbReference type="Proteomes" id="UP000465810"/>
    </source>
</evidence>
<keyword evidence="1" id="KW-0472">Membrane</keyword>
<organism evidence="2 3">
    <name type="scientific">Novosphingobium silvae</name>
    <dbReference type="NCBI Taxonomy" id="2692619"/>
    <lineage>
        <taxon>Bacteria</taxon>
        <taxon>Pseudomonadati</taxon>
        <taxon>Pseudomonadota</taxon>
        <taxon>Alphaproteobacteria</taxon>
        <taxon>Sphingomonadales</taxon>
        <taxon>Sphingomonadaceae</taxon>
        <taxon>Novosphingobium</taxon>
    </lineage>
</organism>
<name>A0A7X4GCL5_9SPHN</name>
<evidence type="ECO:0000256" key="1">
    <source>
        <dbReference type="SAM" id="Phobius"/>
    </source>
</evidence>
<dbReference type="EMBL" id="WVTD01000001">
    <property type="protein sequence ID" value="MYL96162.1"/>
    <property type="molecule type" value="Genomic_DNA"/>
</dbReference>
<keyword evidence="1" id="KW-0812">Transmembrane</keyword>
<feature type="transmembrane region" description="Helical" evidence="1">
    <location>
        <begin position="164"/>
        <end position="190"/>
    </location>
</feature>
<keyword evidence="3" id="KW-1185">Reference proteome</keyword>
<evidence type="ECO:0000313" key="2">
    <source>
        <dbReference type="EMBL" id="MYL96162.1"/>
    </source>
</evidence>
<protein>
    <recommendedName>
        <fullName evidence="4">Glycosyltransferase RgtA/B/C/D-like domain-containing protein</fullName>
    </recommendedName>
</protein>
<feature type="transmembrane region" description="Helical" evidence="1">
    <location>
        <begin position="250"/>
        <end position="274"/>
    </location>
</feature>
<comment type="caution">
    <text evidence="2">The sequence shown here is derived from an EMBL/GenBank/DDBJ whole genome shotgun (WGS) entry which is preliminary data.</text>
</comment>
<feature type="transmembrane region" description="Helical" evidence="1">
    <location>
        <begin position="130"/>
        <end position="152"/>
    </location>
</feature>
<gene>
    <name evidence="2" type="ORF">GR702_00045</name>
</gene>
<feature type="transmembrane region" description="Helical" evidence="1">
    <location>
        <begin position="318"/>
        <end position="337"/>
    </location>
</feature>
<accession>A0A7X4GCL5</accession>
<sequence length="493" mass="52838">MTRSITRGIAPATLLLLALALTWACLHRGPWYDELYTQFVSRPGVPWLAAMRDSWLADNHPPLYYALARATAWLGPISHHRLLNLAIGGLAVVGCIAIVRDVPRLASAAAGLVLAVAANEWTLLEGSELRSYFLSLCSGSVLALALCAWHVAGAKASTARRVTYWIAALVGFNTHIISSLTCAALAGVFLVPAFWQRDWRRVRAIAVPPLVAGLILVAVTAVQLPMWLANTSVFWIEPGFASARWAIERGVVHSLTANLVLLVGALAGAGLMARDVLLLRKPSGEAGALALLATGVAIAATGIVALHMLRPMVIEKYMMVLFAAVALGVALGFGRLLDALGARLRLLVLAAAFVAAVLAMVHNTRAAAARDGWFGSGRVVAAEVARCPGTIVHAYPDWNDAVFVALPRDNAQVVPFGYRYVAEAMGFDLAPAGSRALSRTCPTIFWGEHDNLHRWNAATVIARLRERDVMVPGLRFRRIGPGWVAIVPPQPAR</sequence>
<dbReference type="RefSeq" id="WP_160983923.1">
    <property type="nucleotide sequence ID" value="NZ_WVTD01000001.1"/>
</dbReference>
<feature type="transmembrane region" description="Helical" evidence="1">
    <location>
        <begin position="82"/>
        <end position="99"/>
    </location>
</feature>
<keyword evidence="1" id="KW-1133">Transmembrane helix</keyword>
<dbReference type="AlphaFoldDB" id="A0A7X4GCL5"/>
<feature type="transmembrane region" description="Helical" evidence="1">
    <location>
        <begin position="210"/>
        <end position="229"/>
    </location>
</feature>
<feature type="transmembrane region" description="Helical" evidence="1">
    <location>
        <begin position="286"/>
        <end position="306"/>
    </location>
</feature>
<dbReference type="Proteomes" id="UP000465810">
    <property type="component" value="Unassembled WGS sequence"/>
</dbReference>
<feature type="transmembrane region" description="Helical" evidence="1">
    <location>
        <begin position="343"/>
        <end position="361"/>
    </location>
</feature>
<reference evidence="2 3" key="1">
    <citation type="submission" date="2019-12" db="EMBL/GenBank/DDBJ databases">
        <authorList>
            <person name="Feng G."/>
            <person name="Zhu H."/>
        </authorList>
    </citation>
    <scope>NUCLEOTIDE SEQUENCE [LARGE SCALE GENOMIC DNA]</scope>
    <source>
        <strain evidence="2 3">FGD1</strain>
    </source>
</reference>
<proteinExistence type="predicted"/>
<evidence type="ECO:0008006" key="4">
    <source>
        <dbReference type="Google" id="ProtNLM"/>
    </source>
</evidence>